<keyword evidence="2" id="KW-1185">Reference proteome</keyword>
<gene>
    <name evidence="1" type="ORF">OXH55_08380</name>
</gene>
<protein>
    <submittedName>
        <fullName evidence="1">DUF3888 domain-containing protein</fullName>
    </submittedName>
</protein>
<organism evidence="1 2">
    <name type="scientific">Clostridium ganghwense</name>
    <dbReference type="NCBI Taxonomy" id="312089"/>
    <lineage>
        <taxon>Bacteria</taxon>
        <taxon>Bacillati</taxon>
        <taxon>Bacillota</taxon>
        <taxon>Clostridia</taxon>
        <taxon>Eubacteriales</taxon>
        <taxon>Clostridiaceae</taxon>
        <taxon>Clostridium</taxon>
    </lineage>
</organism>
<dbReference type="Proteomes" id="UP001079657">
    <property type="component" value="Unassembled WGS sequence"/>
</dbReference>
<dbReference type="EMBL" id="JAPQES010000002">
    <property type="protein sequence ID" value="MCY6370646.1"/>
    <property type="molecule type" value="Genomic_DNA"/>
</dbReference>
<proteinExistence type="predicted"/>
<dbReference type="Pfam" id="PF13027">
    <property type="entry name" value="DUF3888"/>
    <property type="match status" value="1"/>
</dbReference>
<reference evidence="1" key="1">
    <citation type="submission" date="2022-12" db="EMBL/GenBank/DDBJ databases">
        <authorList>
            <person name="Wang J."/>
        </authorList>
    </citation>
    <scope>NUCLEOTIDE SEQUENCE</scope>
    <source>
        <strain evidence="1">HY-42-06</strain>
    </source>
</reference>
<accession>A0ABT4CQZ4</accession>
<dbReference type="InterPro" id="IPR024984">
    <property type="entry name" value="DUF3888"/>
</dbReference>
<name>A0ABT4CQZ4_9CLOT</name>
<evidence type="ECO:0000313" key="1">
    <source>
        <dbReference type="EMBL" id="MCY6370646.1"/>
    </source>
</evidence>
<comment type="caution">
    <text evidence="1">The sequence shown here is derived from an EMBL/GenBank/DDBJ whole genome shotgun (WGS) entry which is preliminary data.</text>
</comment>
<evidence type="ECO:0000313" key="2">
    <source>
        <dbReference type="Proteomes" id="UP001079657"/>
    </source>
</evidence>
<dbReference type="RefSeq" id="WP_268049420.1">
    <property type="nucleotide sequence ID" value="NZ_JAPQES010000002.1"/>
</dbReference>
<sequence>MKKIFIPVLLIILISFSSKNVYSYTSSYTKQMKDTNQQELYKGSLLSLLYPYISDEVDKYYGYPKQFDLWDAKILSIKKTPERFEYEITVQVETFTGPHNPPRGIETITILTSPTGTKAINFKHEIQ</sequence>